<dbReference type="InParanoid" id="A0A0V0QKD2"/>
<name>A0A0V0QKD2_PSEPJ</name>
<sequence>MGLNNLQCKKENHQQLEYTFLNFSSEKEEDLLYCQICMAYEQYKQNNGGQQYKNIFVLDQIKNSITNQNSIPGWPPIQDNRSEKRYQKLKMLKKEFGTDQDSILKFLKEKIELFFNNLKQNIDEELQSQKKKIFLYIEEYCHENFQSQNQYDEVNNFEQLISNFDINNLREQIYQFENNFININQFWEFQQQQNQEIYNNPAVFSSLDSYFNKFKTINSYLKEKITEIQDQILPLQSKKIKLDIDSISQEQKKLKLYKSQFYYSLNQGNFEVDNEMRTLKFMHDQWQFIYSDILKKNKKYHLKFKIDFKNNVKNQFLTFSLTSDRHKDSKNLETDNSVRIFNGQGNSGENGGDFLQEGKQFYEFFKDNQTIINLVFNISEQYMEFYDNQKIAYQKLTLETDEIQDWVLGIRYGNDQNQEYPVIIEFLE</sequence>
<dbReference type="EMBL" id="LDAU01000153">
    <property type="protein sequence ID" value="KRX02719.1"/>
    <property type="molecule type" value="Genomic_DNA"/>
</dbReference>
<dbReference type="Proteomes" id="UP000054937">
    <property type="component" value="Unassembled WGS sequence"/>
</dbReference>
<gene>
    <name evidence="1" type="ORF">PPERSA_01836</name>
</gene>
<protein>
    <submittedName>
        <fullName evidence="1">Uncharacterized protein</fullName>
    </submittedName>
</protein>
<evidence type="ECO:0000313" key="2">
    <source>
        <dbReference type="Proteomes" id="UP000054937"/>
    </source>
</evidence>
<dbReference type="FunCoup" id="A0A0V0QKD2">
    <property type="interactions" value="13"/>
</dbReference>
<proteinExistence type="predicted"/>
<comment type="caution">
    <text evidence="1">The sequence shown here is derived from an EMBL/GenBank/DDBJ whole genome shotgun (WGS) entry which is preliminary data.</text>
</comment>
<organism evidence="1 2">
    <name type="scientific">Pseudocohnilembus persalinus</name>
    <name type="common">Ciliate</name>
    <dbReference type="NCBI Taxonomy" id="266149"/>
    <lineage>
        <taxon>Eukaryota</taxon>
        <taxon>Sar</taxon>
        <taxon>Alveolata</taxon>
        <taxon>Ciliophora</taxon>
        <taxon>Intramacronucleata</taxon>
        <taxon>Oligohymenophorea</taxon>
        <taxon>Scuticociliatia</taxon>
        <taxon>Philasterida</taxon>
        <taxon>Pseudocohnilembidae</taxon>
        <taxon>Pseudocohnilembus</taxon>
    </lineage>
</organism>
<accession>A0A0V0QKD2</accession>
<evidence type="ECO:0000313" key="1">
    <source>
        <dbReference type="EMBL" id="KRX02719.1"/>
    </source>
</evidence>
<dbReference type="AlphaFoldDB" id="A0A0V0QKD2"/>
<keyword evidence="2" id="KW-1185">Reference proteome</keyword>
<reference evidence="1 2" key="1">
    <citation type="journal article" date="2015" name="Sci. Rep.">
        <title>Genome of the facultative scuticociliatosis pathogen Pseudocohnilembus persalinus provides insight into its virulence through horizontal gene transfer.</title>
        <authorList>
            <person name="Xiong J."/>
            <person name="Wang G."/>
            <person name="Cheng J."/>
            <person name="Tian M."/>
            <person name="Pan X."/>
            <person name="Warren A."/>
            <person name="Jiang C."/>
            <person name="Yuan D."/>
            <person name="Miao W."/>
        </authorList>
    </citation>
    <scope>NUCLEOTIDE SEQUENCE [LARGE SCALE GENOMIC DNA]</scope>
    <source>
        <strain evidence="1">36N120E</strain>
    </source>
</reference>